<dbReference type="Proteomes" id="UP000053758">
    <property type="component" value="Unassembled WGS sequence"/>
</dbReference>
<name>A0A081CIK0_PSEA2</name>
<keyword evidence="5 7" id="KW-0472">Membrane</keyword>
<protein>
    <recommendedName>
        <fullName evidence="8">DUF202 domain-containing protein</fullName>
    </recommendedName>
</protein>
<evidence type="ECO:0000313" key="10">
    <source>
        <dbReference type="Proteomes" id="UP000053758"/>
    </source>
</evidence>
<evidence type="ECO:0000256" key="2">
    <source>
        <dbReference type="ARBA" id="ARBA00022475"/>
    </source>
</evidence>
<keyword evidence="2" id="KW-1003">Cell membrane</keyword>
<feature type="compositionally biased region" description="Low complexity" evidence="6">
    <location>
        <begin position="103"/>
        <end position="113"/>
    </location>
</feature>
<feature type="compositionally biased region" description="Low complexity" evidence="6">
    <location>
        <begin position="63"/>
        <end position="80"/>
    </location>
</feature>
<sequence>MRRPPACTKKKDADPCIDIPPPSDIPSIPQREHSKHSIMSGPSSQGYTADNGLRRINTGLSEASAGGPRSSGAGSGRLSLHIPNAYPRALSPRSANSSKQGTPSSSRAASPSRQPVSAFDAVKGPAQGEADERSSRSARPPRVRVFRRDSSLITVHQVDDGASDGAEPSTIAAPRTRAFLRPVIAVRDFFATKQTSSSSARDFLARERNFFSWLRLSCLLAILSASLILQLQLPDSVRSSSHPRRRHSHTPVDWDNLPLASKAFAGIFFVLSLLALATGLADYLSAERQLEKEQVDFDETEGVFLNDAHTSQFVHVVMLTVGAGIVASALWLIAS</sequence>
<feature type="domain" description="DUF202" evidence="8">
    <location>
        <begin position="201"/>
        <end position="288"/>
    </location>
</feature>
<dbReference type="PANTHER" id="PTHR34187:SF2">
    <property type="entry name" value="DUF202 DOMAIN-CONTAINING PROTEIN"/>
    <property type="match status" value="1"/>
</dbReference>
<gene>
    <name evidence="9" type="ORF">PAN0_013c4718</name>
</gene>
<keyword evidence="4 7" id="KW-1133">Transmembrane helix</keyword>
<evidence type="ECO:0000256" key="5">
    <source>
        <dbReference type="ARBA" id="ARBA00023136"/>
    </source>
</evidence>
<keyword evidence="10" id="KW-1185">Reference proteome</keyword>
<dbReference type="PANTHER" id="PTHR34187">
    <property type="entry name" value="FGR18P"/>
    <property type="match status" value="1"/>
</dbReference>
<evidence type="ECO:0000256" key="7">
    <source>
        <dbReference type="SAM" id="Phobius"/>
    </source>
</evidence>
<evidence type="ECO:0000256" key="1">
    <source>
        <dbReference type="ARBA" id="ARBA00004651"/>
    </source>
</evidence>
<evidence type="ECO:0000256" key="6">
    <source>
        <dbReference type="SAM" id="MobiDB-lite"/>
    </source>
</evidence>
<dbReference type="GO" id="GO:0005886">
    <property type="term" value="C:plasma membrane"/>
    <property type="evidence" value="ECO:0007669"/>
    <property type="project" value="UniProtKB-SubCell"/>
</dbReference>
<evidence type="ECO:0000256" key="4">
    <source>
        <dbReference type="ARBA" id="ARBA00022989"/>
    </source>
</evidence>
<dbReference type="RefSeq" id="XP_014655332.1">
    <property type="nucleotide sequence ID" value="XM_014799846.1"/>
</dbReference>
<feature type="compositionally biased region" description="Polar residues" evidence="6">
    <location>
        <begin position="93"/>
        <end position="102"/>
    </location>
</feature>
<evidence type="ECO:0000256" key="3">
    <source>
        <dbReference type="ARBA" id="ARBA00022692"/>
    </source>
</evidence>
<dbReference type="AlphaFoldDB" id="A0A081CIK0"/>
<comment type="subcellular location">
    <subcellularLocation>
        <location evidence="1">Cell membrane</location>
        <topology evidence="1">Multi-pass membrane protein</topology>
    </subcellularLocation>
</comment>
<dbReference type="InterPro" id="IPR003807">
    <property type="entry name" value="DUF202"/>
</dbReference>
<dbReference type="EMBL" id="DF830080">
    <property type="protein sequence ID" value="GAK66496.1"/>
    <property type="molecule type" value="Genomic_DNA"/>
</dbReference>
<keyword evidence="3 7" id="KW-0812">Transmembrane</keyword>
<evidence type="ECO:0000313" key="9">
    <source>
        <dbReference type="EMBL" id="GAK66496.1"/>
    </source>
</evidence>
<dbReference type="HOGENOM" id="CLU_912529_0_0_1"/>
<feature type="transmembrane region" description="Helical" evidence="7">
    <location>
        <begin position="263"/>
        <end position="284"/>
    </location>
</feature>
<dbReference type="Pfam" id="PF02656">
    <property type="entry name" value="DUF202"/>
    <property type="match status" value="1"/>
</dbReference>
<organism evidence="9">
    <name type="scientific">Pseudozyma antarctica</name>
    <name type="common">Yeast</name>
    <name type="synonym">Candida antarctica</name>
    <dbReference type="NCBI Taxonomy" id="84753"/>
    <lineage>
        <taxon>Eukaryota</taxon>
        <taxon>Fungi</taxon>
        <taxon>Dikarya</taxon>
        <taxon>Basidiomycota</taxon>
        <taxon>Ustilaginomycotina</taxon>
        <taxon>Ustilaginomycetes</taxon>
        <taxon>Ustilaginales</taxon>
        <taxon>Ustilaginaceae</taxon>
        <taxon>Moesziomyces</taxon>
    </lineage>
</organism>
<proteinExistence type="predicted"/>
<feature type="transmembrane region" description="Helical" evidence="7">
    <location>
        <begin position="313"/>
        <end position="334"/>
    </location>
</feature>
<feature type="transmembrane region" description="Helical" evidence="7">
    <location>
        <begin position="213"/>
        <end position="233"/>
    </location>
</feature>
<reference evidence="9" key="1">
    <citation type="submission" date="2014-07" db="EMBL/GenBank/DDBJ databases">
        <title>Draft genome sequence of the yeast Pseudozyma antarctica JCM 10317 known as a producer of lipase B which used in a wide range of industrial applications.</title>
        <authorList>
            <person name="Morita T."/>
            <person name="Saika A."/>
            <person name="Koike H."/>
        </authorList>
    </citation>
    <scope>NUCLEOTIDE SEQUENCE</scope>
    <source>
        <strain evidence="9">JCM 10317</strain>
    </source>
</reference>
<evidence type="ECO:0000259" key="8">
    <source>
        <dbReference type="Pfam" id="PF02656"/>
    </source>
</evidence>
<feature type="region of interest" description="Disordered" evidence="6">
    <location>
        <begin position="1"/>
        <end position="143"/>
    </location>
</feature>
<accession>A0A081CIK0</accession>
<dbReference type="InterPro" id="IPR052053">
    <property type="entry name" value="IM_YidH-like"/>
</dbReference>
<dbReference type="GeneID" id="26305481"/>